<evidence type="ECO:0000313" key="3">
    <source>
        <dbReference type="Proteomes" id="UP000184050"/>
    </source>
</evidence>
<dbReference type="Proteomes" id="UP000184050">
    <property type="component" value="Unassembled WGS sequence"/>
</dbReference>
<organism evidence="2 3">
    <name type="scientific">Tangfeifania diversioriginum</name>
    <dbReference type="NCBI Taxonomy" id="1168035"/>
    <lineage>
        <taxon>Bacteria</taxon>
        <taxon>Pseudomonadati</taxon>
        <taxon>Bacteroidota</taxon>
        <taxon>Bacteroidia</taxon>
        <taxon>Marinilabiliales</taxon>
        <taxon>Prolixibacteraceae</taxon>
        <taxon>Tangfeifania</taxon>
    </lineage>
</organism>
<dbReference type="STRING" id="1168035.SAMN05444280_10535"/>
<sequence>MKVLFSVFNILFNFKLLNIELPSTAENINSKSYLVRMDNKNENILLRVWRFYLSGFKNMSNWGRQVWIIILIKLFIMFAILKIFFFPDFLNTNFKTDQERSDYVLEILTKPK</sequence>
<keyword evidence="3" id="KW-1185">Reference proteome</keyword>
<keyword evidence="1" id="KW-1133">Transmembrane helix</keyword>
<keyword evidence="1" id="KW-0472">Membrane</keyword>
<evidence type="ECO:0000313" key="2">
    <source>
        <dbReference type="EMBL" id="SHI71987.1"/>
    </source>
</evidence>
<reference evidence="2 3" key="1">
    <citation type="submission" date="2016-11" db="EMBL/GenBank/DDBJ databases">
        <authorList>
            <person name="Jaros S."/>
            <person name="Januszkiewicz K."/>
            <person name="Wedrychowicz H."/>
        </authorList>
    </citation>
    <scope>NUCLEOTIDE SEQUENCE [LARGE SCALE GENOMIC DNA]</scope>
    <source>
        <strain evidence="2 3">DSM 27063</strain>
    </source>
</reference>
<proteinExistence type="predicted"/>
<feature type="transmembrane region" description="Helical" evidence="1">
    <location>
        <begin position="66"/>
        <end position="86"/>
    </location>
</feature>
<accession>A0A1M6DF76</accession>
<dbReference type="AlphaFoldDB" id="A0A1M6DF76"/>
<evidence type="ECO:0000256" key="1">
    <source>
        <dbReference type="SAM" id="Phobius"/>
    </source>
</evidence>
<gene>
    <name evidence="2" type="ORF">SAMN05444280_10535</name>
</gene>
<dbReference type="EMBL" id="FQZE01000005">
    <property type="protein sequence ID" value="SHI71987.1"/>
    <property type="molecule type" value="Genomic_DNA"/>
</dbReference>
<name>A0A1M6DF76_9BACT</name>
<keyword evidence="1" id="KW-0812">Transmembrane</keyword>
<protein>
    <recommendedName>
        <fullName evidence="4">DUF4492 domain-containing protein</fullName>
    </recommendedName>
</protein>
<dbReference type="Pfam" id="PF14899">
    <property type="entry name" value="DUF4492"/>
    <property type="match status" value="1"/>
</dbReference>
<evidence type="ECO:0008006" key="4">
    <source>
        <dbReference type="Google" id="ProtNLM"/>
    </source>
</evidence>
<dbReference type="InterPro" id="IPR027853">
    <property type="entry name" value="DUF4492"/>
</dbReference>